<dbReference type="Gene3D" id="3.40.640.10">
    <property type="entry name" value="Type I PLP-dependent aspartate aminotransferase-like (Major domain)"/>
    <property type="match status" value="1"/>
</dbReference>
<dbReference type="InterPro" id="IPR015424">
    <property type="entry name" value="PyrdxlP-dep_Trfase"/>
</dbReference>
<dbReference type="OrthoDB" id="9808770at2"/>
<feature type="region of interest" description="Disordered" evidence="6">
    <location>
        <begin position="85"/>
        <end position="112"/>
    </location>
</feature>
<dbReference type="GO" id="GO:0003700">
    <property type="term" value="F:DNA-binding transcription factor activity"/>
    <property type="evidence" value="ECO:0007669"/>
    <property type="project" value="InterPro"/>
</dbReference>
<dbReference type="PANTHER" id="PTHR46577:SF1">
    <property type="entry name" value="HTH-TYPE TRANSCRIPTIONAL REGULATORY PROTEIN GABR"/>
    <property type="match status" value="1"/>
</dbReference>
<organism evidence="8 9">
    <name type="scientific">Terasakiispira papahanaumokuakeensis</name>
    <dbReference type="NCBI Taxonomy" id="197479"/>
    <lineage>
        <taxon>Bacteria</taxon>
        <taxon>Pseudomonadati</taxon>
        <taxon>Pseudomonadota</taxon>
        <taxon>Gammaproteobacteria</taxon>
        <taxon>Oceanospirillales</taxon>
        <taxon>Terasakiispira</taxon>
    </lineage>
</organism>
<dbReference type="SMART" id="SM00345">
    <property type="entry name" value="HTH_GNTR"/>
    <property type="match status" value="1"/>
</dbReference>
<dbReference type="Pfam" id="PF00392">
    <property type="entry name" value="GntR"/>
    <property type="match status" value="1"/>
</dbReference>
<keyword evidence="2" id="KW-0663">Pyridoxal phosphate</keyword>
<dbReference type="InterPro" id="IPR036388">
    <property type="entry name" value="WH-like_DNA-bd_sf"/>
</dbReference>
<dbReference type="InterPro" id="IPR036390">
    <property type="entry name" value="WH_DNA-bd_sf"/>
</dbReference>
<dbReference type="GO" id="GO:0003677">
    <property type="term" value="F:DNA binding"/>
    <property type="evidence" value="ECO:0007669"/>
    <property type="project" value="UniProtKB-KW"/>
</dbReference>
<evidence type="ECO:0000256" key="6">
    <source>
        <dbReference type="SAM" id="MobiDB-lite"/>
    </source>
</evidence>
<dbReference type="InterPro" id="IPR051446">
    <property type="entry name" value="HTH_trans_reg/aminotransferase"/>
</dbReference>
<keyword evidence="4 8" id="KW-0238">DNA-binding</keyword>
<dbReference type="RefSeq" id="WP_068999598.1">
    <property type="nucleotide sequence ID" value="NZ_MDTQ01000001.1"/>
</dbReference>
<dbReference type="PROSITE" id="PS50949">
    <property type="entry name" value="HTH_GNTR"/>
    <property type="match status" value="1"/>
</dbReference>
<evidence type="ECO:0000256" key="4">
    <source>
        <dbReference type="ARBA" id="ARBA00023125"/>
    </source>
</evidence>
<gene>
    <name evidence="8" type="ORF">BFW38_14850</name>
</gene>
<sequence>MTRPSAFKIAPLPPKDSQRTPYYLQLYQRFRDAMAEGQLKPGERVPSVRSLASELNLARGTVDKAYQMLIGEGYLWPRGPAGTIVSPHLSSPPHHSRSYTSSPQQTVAPTSQQNVTVSRPDHLQPGLPALDAFPRKTWTRLMSRQLRAQTRADMAYPAATGYPPLKQAIASYLSVSRGIHCQPEQVFITAGYRGALRLITHALCLAGTTAWFEEPGYRYARICLAQAGLHLVPVPVDKEGLNLAEGLKRAPNARVAVVTPSHQSPLGMSLSLPRRQALLAWAEAQSGWIIEDDYDSEFRYHGAPLPALKSLDQAERVLYTGTFSKVLLPGLQLAYLVVPLNQVDRFTQYAQHLPGPGMTLPQATIATFMTQGGFARHLRRMRTLYAQRREVLTTALEQDLGHILSVQHQPGGIHLLTYLKPYHGATTVNPPGLDQQMATVARQRGIGIEPLSPWYLGQPDRQGFIMGFTNVEDSTMAQQHLSPLRDILNR</sequence>
<evidence type="ECO:0000259" key="7">
    <source>
        <dbReference type="PROSITE" id="PS50949"/>
    </source>
</evidence>
<evidence type="ECO:0000256" key="2">
    <source>
        <dbReference type="ARBA" id="ARBA00022898"/>
    </source>
</evidence>
<keyword evidence="9" id="KW-1185">Reference proteome</keyword>
<keyword evidence="3" id="KW-0805">Transcription regulation</keyword>
<evidence type="ECO:0000313" key="9">
    <source>
        <dbReference type="Proteomes" id="UP000094291"/>
    </source>
</evidence>
<keyword evidence="5" id="KW-0804">Transcription</keyword>
<name>A0A1E2VCC7_9GAMM</name>
<feature type="compositionally biased region" description="Polar residues" evidence="6">
    <location>
        <begin position="99"/>
        <end position="112"/>
    </location>
</feature>
<comment type="caution">
    <text evidence="8">The sequence shown here is derived from an EMBL/GenBank/DDBJ whole genome shotgun (WGS) entry which is preliminary data.</text>
</comment>
<evidence type="ECO:0000256" key="5">
    <source>
        <dbReference type="ARBA" id="ARBA00023163"/>
    </source>
</evidence>
<dbReference type="InterPro" id="IPR015421">
    <property type="entry name" value="PyrdxlP-dep_Trfase_major"/>
</dbReference>
<dbReference type="CDD" id="cd07377">
    <property type="entry name" value="WHTH_GntR"/>
    <property type="match status" value="1"/>
</dbReference>
<dbReference type="PANTHER" id="PTHR46577">
    <property type="entry name" value="HTH-TYPE TRANSCRIPTIONAL REGULATORY PROTEIN GABR"/>
    <property type="match status" value="1"/>
</dbReference>
<evidence type="ECO:0000256" key="1">
    <source>
        <dbReference type="ARBA" id="ARBA00005384"/>
    </source>
</evidence>
<dbReference type="CDD" id="cd00609">
    <property type="entry name" value="AAT_like"/>
    <property type="match status" value="1"/>
</dbReference>
<evidence type="ECO:0000256" key="3">
    <source>
        <dbReference type="ARBA" id="ARBA00023015"/>
    </source>
</evidence>
<dbReference type="InterPro" id="IPR004839">
    <property type="entry name" value="Aminotransferase_I/II_large"/>
</dbReference>
<accession>A0A1E2VCC7</accession>
<dbReference type="GO" id="GO:0030170">
    <property type="term" value="F:pyridoxal phosphate binding"/>
    <property type="evidence" value="ECO:0007669"/>
    <property type="project" value="InterPro"/>
</dbReference>
<dbReference type="InterPro" id="IPR000524">
    <property type="entry name" value="Tscrpt_reg_HTH_GntR"/>
</dbReference>
<dbReference type="SUPFAM" id="SSF46785">
    <property type="entry name" value="Winged helix' DNA-binding domain"/>
    <property type="match status" value="1"/>
</dbReference>
<comment type="similarity">
    <text evidence="1">In the C-terminal section; belongs to the class-I pyridoxal-phosphate-dependent aminotransferase family.</text>
</comment>
<evidence type="ECO:0000313" key="8">
    <source>
        <dbReference type="EMBL" id="ODC04614.1"/>
    </source>
</evidence>
<reference evidence="8 9" key="1">
    <citation type="submission" date="2016-08" db="EMBL/GenBank/DDBJ databases">
        <authorList>
            <person name="Seilhamer J.J."/>
        </authorList>
    </citation>
    <scope>NUCLEOTIDE SEQUENCE [LARGE SCALE GENOMIC DNA]</scope>
    <source>
        <strain evidence="8 9">PH27A</strain>
    </source>
</reference>
<dbReference type="Gene3D" id="1.10.10.10">
    <property type="entry name" value="Winged helix-like DNA-binding domain superfamily/Winged helix DNA-binding domain"/>
    <property type="match status" value="1"/>
</dbReference>
<proteinExistence type="inferred from homology"/>
<dbReference type="SUPFAM" id="SSF53383">
    <property type="entry name" value="PLP-dependent transferases"/>
    <property type="match status" value="1"/>
</dbReference>
<dbReference type="EMBL" id="MDTQ01000001">
    <property type="protein sequence ID" value="ODC04614.1"/>
    <property type="molecule type" value="Genomic_DNA"/>
</dbReference>
<dbReference type="Proteomes" id="UP000094291">
    <property type="component" value="Unassembled WGS sequence"/>
</dbReference>
<protein>
    <submittedName>
        <fullName evidence="8">DNA-binding protein</fullName>
    </submittedName>
</protein>
<feature type="domain" description="HTH gntR-type" evidence="7">
    <location>
        <begin position="20"/>
        <end position="88"/>
    </location>
</feature>
<dbReference type="STRING" id="197479.BFW38_14850"/>
<dbReference type="Pfam" id="PF00155">
    <property type="entry name" value="Aminotran_1_2"/>
    <property type="match status" value="1"/>
</dbReference>
<dbReference type="AlphaFoldDB" id="A0A1E2VCC7"/>